<dbReference type="SUPFAM" id="SSF56672">
    <property type="entry name" value="DNA/RNA polymerases"/>
    <property type="match status" value="1"/>
</dbReference>
<evidence type="ECO:0000313" key="4">
    <source>
        <dbReference type="Proteomes" id="UP001187471"/>
    </source>
</evidence>
<protein>
    <recommendedName>
        <fullName evidence="2">Reverse transcriptase Ty1/copia-type domain-containing protein</fullName>
    </recommendedName>
</protein>
<proteinExistence type="predicted"/>
<evidence type="ECO:0000256" key="1">
    <source>
        <dbReference type="SAM" id="MobiDB-lite"/>
    </source>
</evidence>
<dbReference type="CDD" id="cd09272">
    <property type="entry name" value="RNase_HI_RT_Ty1"/>
    <property type="match status" value="1"/>
</dbReference>
<dbReference type="InterPro" id="IPR043502">
    <property type="entry name" value="DNA/RNA_pol_sf"/>
</dbReference>
<dbReference type="Proteomes" id="UP001187471">
    <property type="component" value="Unassembled WGS sequence"/>
</dbReference>
<dbReference type="InterPro" id="IPR032675">
    <property type="entry name" value="LRR_dom_sf"/>
</dbReference>
<dbReference type="InterPro" id="IPR013103">
    <property type="entry name" value="RVT_2"/>
</dbReference>
<comment type="caution">
    <text evidence="3">The sequence shown here is derived from an EMBL/GenBank/DDBJ whole genome shotgun (WGS) entry which is preliminary data.</text>
</comment>
<reference evidence="3" key="1">
    <citation type="submission" date="2022-12" db="EMBL/GenBank/DDBJ databases">
        <title>Draft genome assemblies for two species of Escallonia (Escalloniales).</title>
        <authorList>
            <person name="Chanderbali A."/>
            <person name="Dervinis C."/>
            <person name="Anghel I."/>
            <person name="Soltis D."/>
            <person name="Soltis P."/>
            <person name="Zapata F."/>
        </authorList>
    </citation>
    <scope>NUCLEOTIDE SEQUENCE</scope>
    <source>
        <strain evidence="3">UCBG92.1500</strain>
        <tissue evidence="3">Leaf</tissue>
    </source>
</reference>
<dbReference type="EMBL" id="JAVXUO010000683">
    <property type="protein sequence ID" value="KAK2989951.1"/>
    <property type="molecule type" value="Genomic_DNA"/>
</dbReference>
<accession>A0AA88S0Y0</accession>
<dbReference type="PANTHER" id="PTHR11439:SF487">
    <property type="entry name" value="RNA-DIRECTED DNA POLYMERASE"/>
    <property type="match status" value="1"/>
</dbReference>
<feature type="region of interest" description="Disordered" evidence="1">
    <location>
        <begin position="221"/>
        <end position="261"/>
    </location>
</feature>
<dbReference type="Gene3D" id="3.80.10.10">
    <property type="entry name" value="Ribonuclease Inhibitor"/>
    <property type="match status" value="1"/>
</dbReference>
<gene>
    <name evidence="3" type="ORF">RJ640_019349</name>
</gene>
<evidence type="ECO:0000313" key="3">
    <source>
        <dbReference type="EMBL" id="KAK2989951.1"/>
    </source>
</evidence>
<keyword evidence="4" id="KW-1185">Reference proteome</keyword>
<feature type="compositionally biased region" description="Low complexity" evidence="1">
    <location>
        <begin position="238"/>
        <end position="254"/>
    </location>
</feature>
<sequence>MQVIASVEGGPEFLRELKSMTQLTRIGITKDREAYADDLCIAIQSIELLQQLFVTTSDAEEYLEINAISPIPLCLCRIVLSGKLEKVPRWFDSLQYLTNLNLQGSRLRVDLLPYINTLANLGKLVLCDAYAGSQLCFSTGLIKLQQLLLRSLPHLNTIIIENGLDLDRVQTELIDSIRSVESVDRHQSNAVAYDEPTSSVNAPSLTADQIQQLLMLLPTAETESPSPRPTSPILNQLPVTPSSLSPPSDTHSTPMSPAPYGPVISIGRPLRTHKPPSYLKDYHVSIARSNSSSSTRQGSNVTLLQSIKARLCGQFHTKDLGSLKYFLGIEVARSSRGLYLCQRKYTLDILDDCGLTGARPSEFPMEQNLKLSNSTGAILSDPSPYRRLVGRLIYLTVTRPDIVHTVNILSQFMHQPRQPHLDAAHRLIHYLKGSPGQGIFLHSQSDLALKAFCDSDWASCPMTRRSTTGYCIFLGSSPISWKTKKQTTVSRSSAEAEYRSMAVATCELTWLSFLLRDLGMPLTTPVPLYCDNQAALHIAANPVFHEPQNHDLHDLLPFLLYKLKFWA</sequence>
<dbReference type="Pfam" id="PF07727">
    <property type="entry name" value="RVT_2"/>
    <property type="match status" value="1"/>
</dbReference>
<dbReference type="AlphaFoldDB" id="A0AA88S0Y0"/>
<name>A0AA88S0Y0_9ASTE</name>
<organism evidence="3 4">
    <name type="scientific">Escallonia rubra</name>
    <dbReference type="NCBI Taxonomy" id="112253"/>
    <lineage>
        <taxon>Eukaryota</taxon>
        <taxon>Viridiplantae</taxon>
        <taxon>Streptophyta</taxon>
        <taxon>Embryophyta</taxon>
        <taxon>Tracheophyta</taxon>
        <taxon>Spermatophyta</taxon>
        <taxon>Magnoliopsida</taxon>
        <taxon>eudicotyledons</taxon>
        <taxon>Gunneridae</taxon>
        <taxon>Pentapetalae</taxon>
        <taxon>asterids</taxon>
        <taxon>campanulids</taxon>
        <taxon>Escalloniales</taxon>
        <taxon>Escalloniaceae</taxon>
        <taxon>Escallonia</taxon>
    </lineage>
</organism>
<evidence type="ECO:0000259" key="2">
    <source>
        <dbReference type="Pfam" id="PF07727"/>
    </source>
</evidence>
<dbReference type="PANTHER" id="PTHR11439">
    <property type="entry name" value="GAG-POL-RELATED RETROTRANSPOSON"/>
    <property type="match status" value="1"/>
</dbReference>
<dbReference type="SUPFAM" id="SSF52058">
    <property type="entry name" value="L domain-like"/>
    <property type="match status" value="1"/>
</dbReference>
<feature type="domain" description="Reverse transcriptase Ty1/copia-type" evidence="2">
    <location>
        <begin position="298"/>
        <end position="366"/>
    </location>
</feature>